<dbReference type="InterPro" id="IPR020593">
    <property type="entry name" value="G-glutamylP_reductase_CS"/>
</dbReference>
<dbReference type="GO" id="GO:0050661">
    <property type="term" value="F:NADP binding"/>
    <property type="evidence" value="ECO:0007669"/>
    <property type="project" value="InterPro"/>
</dbReference>
<dbReference type="NCBIfam" id="TIGR00407">
    <property type="entry name" value="proA"/>
    <property type="match status" value="1"/>
</dbReference>
<dbReference type="Gene3D" id="3.40.605.10">
    <property type="entry name" value="Aldehyde Dehydrogenase, Chain A, domain 1"/>
    <property type="match status" value="1"/>
</dbReference>
<evidence type="ECO:0000256" key="7">
    <source>
        <dbReference type="HAMAP-Rule" id="MF_00412"/>
    </source>
</evidence>
<dbReference type="RefSeq" id="WP_085443489.1">
    <property type="nucleotide sequence ID" value="NZ_LVJN01000020.1"/>
</dbReference>
<dbReference type="InterPro" id="IPR016161">
    <property type="entry name" value="Ald_DH/histidinol_DH"/>
</dbReference>
<dbReference type="HAMAP" id="MF_00412">
    <property type="entry name" value="ProA"/>
    <property type="match status" value="1"/>
</dbReference>
<dbReference type="GO" id="GO:0055129">
    <property type="term" value="P:L-proline biosynthetic process"/>
    <property type="evidence" value="ECO:0007669"/>
    <property type="project" value="UniProtKB-UniRule"/>
</dbReference>
<evidence type="ECO:0000256" key="6">
    <source>
        <dbReference type="ARBA" id="ARBA00049024"/>
    </source>
</evidence>
<keyword evidence="3 7" id="KW-0641">Proline biosynthesis</keyword>
<proteinExistence type="inferred from homology"/>
<dbReference type="CDD" id="cd07079">
    <property type="entry name" value="ALDH_F18-19_ProA-GPR"/>
    <property type="match status" value="1"/>
</dbReference>
<dbReference type="NCBIfam" id="NF001221">
    <property type="entry name" value="PRK00197.1"/>
    <property type="match status" value="1"/>
</dbReference>
<dbReference type="GO" id="GO:0005737">
    <property type="term" value="C:cytoplasm"/>
    <property type="evidence" value="ECO:0007669"/>
    <property type="project" value="UniProtKB-SubCell"/>
</dbReference>
<dbReference type="STRING" id="1434232.MAIT1_01624"/>
<dbReference type="FunFam" id="3.40.309.10:FF:000006">
    <property type="entry name" value="Gamma-glutamyl phosphate reductase"/>
    <property type="match status" value="1"/>
</dbReference>
<evidence type="ECO:0000313" key="9">
    <source>
        <dbReference type="EMBL" id="OSM01616.1"/>
    </source>
</evidence>
<comment type="similarity">
    <text evidence="7">Belongs to the gamma-glutamyl phosphate reductase family.</text>
</comment>
<dbReference type="SUPFAM" id="SSF53720">
    <property type="entry name" value="ALDH-like"/>
    <property type="match status" value="1"/>
</dbReference>
<dbReference type="Pfam" id="PF00171">
    <property type="entry name" value="Aldedh"/>
    <property type="match status" value="1"/>
</dbReference>
<dbReference type="AlphaFoldDB" id="A0A1Y2K1Y3"/>
<dbReference type="InterPro" id="IPR015590">
    <property type="entry name" value="Aldehyde_DH_dom"/>
</dbReference>
<keyword evidence="4 7" id="KW-0521">NADP</keyword>
<dbReference type="PIRSF" id="PIRSF000151">
    <property type="entry name" value="GPR"/>
    <property type="match status" value="1"/>
</dbReference>
<gene>
    <name evidence="7" type="primary">proA</name>
    <name evidence="9" type="ORF">MAIT1_01624</name>
</gene>
<dbReference type="OrthoDB" id="9809970at2"/>
<evidence type="ECO:0000256" key="3">
    <source>
        <dbReference type="ARBA" id="ARBA00022650"/>
    </source>
</evidence>
<evidence type="ECO:0000256" key="4">
    <source>
        <dbReference type="ARBA" id="ARBA00022857"/>
    </source>
</evidence>
<evidence type="ECO:0000259" key="8">
    <source>
        <dbReference type="Pfam" id="PF00171"/>
    </source>
</evidence>
<dbReference type="PANTHER" id="PTHR11063:SF8">
    <property type="entry name" value="DELTA-1-PYRROLINE-5-CARBOXYLATE SYNTHASE"/>
    <property type="match status" value="1"/>
</dbReference>
<dbReference type="EC" id="1.2.1.41" evidence="7"/>
<dbReference type="PANTHER" id="PTHR11063">
    <property type="entry name" value="GLUTAMATE SEMIALDEHYDE DEHYDROGENASE"/>
    <property type="match status" value="1"/>
</dbReference>
<keyword evidence="7" id="KW-0963">Cytoplasm</keyword>
<organism evidence="9 10">
    <name type="scientific">Magnetofaba australis IT-1</name>
    <dbReference type="NCBI Taxonomy" id="1434232"/>
    <lineage>
        <taxon>Bacteria</taxon>
        <taxon>Pseudomonadati</taxon>
        <taxon>Pseudomonadota</taxon>
        <taxon>Magnetococcia</taxon>
        <taxon>Magnetococcales</taxon>
        <taxon>Magnetococcaceae</taxon>
        <taxon>Magnetofaba</taxon>
    </lineage>
</organism>
<dbReference type="GO" id="GO:0004350">
    <property type="term" value="F:glutamate-5-semialdehyde dehydrogenase activity"/>
    <property type="evidence" value="ECO:0007669"/>
    <property type="project" value="UniProtKB-UniRule"/>
</dbReference>
<accession>A0A1Y2K1Y3</accession>
<evidence type="ECO:0000256" key="5">
    <source>
        <dbReference type="ARBA" id="ARBA00023002"/>
    </source>
</evidence>
<comment type="function">
    <text evidence="7">Catalyzes the NADPH-dependent reduction of L-glutamate 5-phosphate into L-glutamate 5-semialdehyde and phosphate. The product spontaneously undergoes cyclization to form 1-pyrroline-5-carboxylate.</text>
</comment>
<comment type="pathway">
    <text evidence="1 7">Amino-acid biosynthesis; L-proline biosynthesis; L-glutamate 5-semialdehyde from L-glutamate: step 2/2.</text>
</comment>
<reference evidence="9 10" key="1">
    <citation type="journal article" date="2016" name="BMC Genomics">
        <title>Combined genomic and structural analyses of a cultured magnetotactic bacterium reveals its niche adaptation to a dynamic environment.</title>
        <authorList>
            <person name="Araujo A.C."/>
            <person name="Morillo V."/>
            <person name="Cypriano J."/>
            <person name="Teixeira L.C."/>
            <person name="Leao P."/>
            <person name="Lyra S."/>
            <person name="Almeida L.G."/>
            <person name="Bazylinski D.A."/>
            <person name="Vasconcellos A.T."/>
            <person name="Abreu F."/>
            <person name="Lins U."/>
        </authorList>
    </citation>
    <scope>NUCLEOTIDE SEQUENCE [LARGE SCALE GENOMIC DNA]</scope>
    <source>
        <strain evidence="9 10">IT-1</strain>
    </source>
</reference>
<dbReference type="InterPro" id="IPR000965">
    <property type="entry name" value="GPR_dom"/>
</dbReference>
<comment type="catalytic activity">
    <reaction evidence="6 7">
        <text>L-glutamate 5-semialdehyde + phosphate + NADP(+) = L-glutamyl 5-phosphate + NADPH + H(+)</text>
        <dbReference type="Rhea" id="RHEA:19541"/>
        <dbReference type="ChEBI" id="CHEBI:15378"/>
        <dbReference type="ChEBI" id="CHEBI:43474"/>
        <dbReference type="ChEBI" id="CHEBI:57783"/>
        <dbReference type="ChEBI" id="CHEBI:58066"/>
        <dbReference type="ChEBI" id="CHEBI:58274"/>
        <dbReference type="ChEBI" id="CHEBI:58349"/>
        <dbReference type="EC" id="1.2.1.41"/>
    </reaction>
</comment>
<dbReference type="UniPathway" id="UPA00098">
    <property type="reaction ID" value="UER00360"/>
</dbReference>
<dbReference type="InterPro" id="IPR016162">
    <property type="entry name" value="Ald_DH_N"/>
</dbReference>
<comment type="caution">
    <text evidence="9">The sequence shown here is derived from an EMBL/GenBank/DDBJ whole genome shotgun (WGS) entry which is preliminary data.</text>
</comment>
<dbReference type="InterPro" id="IPR016163">
    <property type="entry name" value="Ald_DH_C"/>
</dbReference>
<feature type="domain" description="Aldehyde dehydrogenase" evidence="8">
    <location>
        <begin position="7"/>
        <end position="284"/>
    </location>
</feature>
<dbReference type="PROSITE" id="PS01223">
    <property type="entry name" value="PROA"/>
    <property type="match status" value="1"/>
</dbReference>
<keyword evidence="5 7" id="KW-0560">Oxidoreductase</keyword>
<evidence type="ECO:0000256" key="1">
    <source>
        <dbReference type="ARBA" id="ARBA00004985"/>
    </source>
</evidence>
<sequence length="422" mass="45122">MSEAAQLIEQIGKRARAASRKVAWLDGEVKDNALRAMADVLLAKRVHLQNENAKDLEAGRANGLTSAMLDRLTLSDKVIEGMAEGIRQIAALPDPIGEITGVKRRPNGIRVGHMRVPLGVIGIIYESRPNVTADAAALAVKSGNAVILRGGSEAIHSNRAIAACLAEGLAMAGAPADAVQVVETTDRAAVGALLRADKYVDIIIPRGGKSLIQRVMEDATIPVIKHLDGVCHAYVDEHADLHMAEEIICNGKMQRTGVCNALETILIHQDVATTFLPAMAKRLHTGGCALRVCPRSAEAIGEAAPTQPATEADWEAEYLDAILAVRVVDSMDDAMDHIDQYGSRHTEVIITKDYAASQRFLRQVDAAAVMVNASSRFNDGFQFGLGAEMGISTDKLHVRGPVGLEGLTCQKWIVLGDGQVRS</sequence>
<protein>
    <recommendedName>
        <fullName evidence="7">Gamma-glutamyl phosphate reductase</fullName>
        <shortName evidence="7">GPR</shortName>
        <ecNumber evidence="7">1.2.1.41</ecNumber>
    </recommendedName>
    <alternativeName>
        <fullName evidence="7">Glutamate-5-semialdehyde dehydrogenase</fullName>
    </alternativeName>
    <alternativeName>
        <fullName evidence="7">Glutamyl-gamma-semialdehyde dehydrogenase</fullName>
        <shortName evidence="7">GSA dehydrogenase</shortName>
    </alternativeName>
</protein>
<dbReference type="Proteomes" id="UP000194003">
    <property type="component" value="Unassembled WGS sequence"/>
</dbReference>
<keyword evidence="2 7" id="KW-0028">Amino-acid biosynthesis</keyword>
<keyword evidence="10" id="KW-1185">Reference proteome</keyword>
<evidence type="ECO:0000313" key="10">
    <source>
        <dbReference type="Proteomes" id="UP000194003"/>
    </source>
</evidence>
<comment type="subcellular location">
    <subcellularLocation>
        <location evidence="7">Cytoplasm</location>
    </subcellularLocation>
</comment>
<dbReference type="Gene3D" id="3.40.309.10">
    <property type="entry name" value="Aldehyde Dehydrogenase, Chain A, domain 2"/>
    <property type="match status" value="1"/>
</dbReference>
<dbReference type="InterPro" id="IPR012134">
    <property type="entry name" value="Glu-5-SA_DH"/>
</dbReference>
<dbReference type="EMBL" id="LVJN01000020">
    <property type="protein sequence ID" value="OSM01616.1"/>
    <property type="molecule type" value="Genomic_DNA"/>
</dbReference>
<evidence type="ECO:0000256" key="2">
    <source>
        <dbReference type="ARBA" id="ARBA00022605"/>
    </source>
</evidence>
<name>A0A1Y2K1Y3_9PROT</name>